<dbReference type="EMBL" id="SLZW01000001">
    <property type="protein sequence ID" value="TCS64884.1"/>
    <property type="molecule type" value="Genomic_DNA"/>
</dbReference>
<reference evidence="2 3" key="1">
    <citation type="submission" date="2019-03" db="EMBL/GenBank/DDBJ databases">
        <title>Genomic Encyclopedia of Type Strains, Phase IV (KMG-IV): sequencing the most valuable type-strain genomes for metagenomic binning, comparative biology and taxonomic classification.</title>
        <authorList>
            <person name="Goeker M."/>
        </authorList>
    </citation>
    <scope>NUCLEOTIDE SEQUENCE [LARGE SCALE GENOMIC DNA]</scope>
    <source>
        <strain evidence="2 3">DSM 101688</strain>
    </source>
</reference>
<organism evidence="2 3">
    <name type="scientific">Varunaivibrio sulfuroxidans</name>
    <dbReference type="NCBI Taxonomy" id="1773489"/>
    <lineage>
        <taxon>Bacteria</taxon>
        <taxon>Pseudomonadati</taxon>
        <taxon>Pseudomonadota</taxon>
        <taxon>Alphaproteobacteria</taxon>
        <taxon>Rhodospirillales</taxon>
        <taxon>Magnetovibrionaceae</taxon>
        <taxon>Varunaivibrio</taxon>
    </lineage>
</organism>
<sequence length="129" mass="14244">MKMFTVHYRTADRDADLILVKEGFCGPAFFFGFLWPLAHRMWTAAAVFFVAQLLVQIGAALLGLGAGESVVLSVACAAILAYLANDLRRNALRRAGYRDRAVVLGRTATDAFRRYLDRAPHDVLLALSQ</sequence>
<feature type="transmembrane region" description="Helical" evidence="1">
    <location>
        <begin position="28"/>
        <end position="51"/>
    </location>
</feature>
<evidence type="ECO:0000313" key="2">
    <source>
        <dbReference type="EMBL" id="TCS64884.1"/>
    </source>
</evidence>
<evidence type="ECO:0000313" key="3">
    <source>
        <dbReference type="Proteomes" id="UP000295304"/>
    </source>
</evidence>
<dbReference type="InterPro" id="IPR024399">
    <property type="entry name" value="DUF2628"/>
</dbReference>
<dbReference type="AlphaFoldDB" id="A0A4R3JG47"/>
<keyword evidence="1" id="KW-0812">Transmembrane</keyword>
<keyword evidence="1" id="KW-0472">Membrane</keyword>
<keyword evidence="3" id="KW-1185">Reference proteome</keyword>
<name>A0A4R3JG47_9PROT</name>
<gene>
    <name evidence="2" type="ORF">EDD55_101215</name>
</gene>
<accession>A0A4R3JG47</accession>
<protein>
    <submittedName>
        <fullName evidence="2">Uncharacterized protein DUF2628</fullName>
    </submittedName>
</protein>
<dbReference type="RefSeq" id="WP_132937624.1">
    <property type="nucleotide sequence ID" value="NZ_CP119676.1"/>
</dbReference>
<keyword evidence="1" id="KW-1133">Transmembrane helix</keyword>
<comment type="caution">
    <text evidence="2">The sequence shown here is derived from an EMBL/GenBank/DDBJ whole genome shotgun (WGS) entry which is preliminary data.</text>
</comment>
<dbReference type="OrthoDB" id="7285394at2"/>
<proteinExistence type="predicted"/>
<evidence type="ECO:0000256" key="1">
    <source>
        <dbReference type="SAM" id="Phobius"/>
    </source>
</evidence>
<dbReference type="Pfam" id="PF10947">
    <property type="entry name" value="DUF2628"/>
    <property type="match status" value="1"/>
</dbReference>
<dbReference type="Proteomes" id="UP000295304">
    <property type="component" value="Unassembled WGS sequence"/>
</dbReference>
<feature type="transmembrane region" description="Helical" evidence="1">
    <location>
        <begin position="57"/>
        <end position="84"/>
    </location>
</feature>